<reference evidence="1" key="1">
    <citation type="submission" date="2019-08" db="EMBL/GenBank/DDBJ databases">
        <authorList>
            <person name="Kucharzyk K."/>
            <person name="Murdoch R.W."/>
            <person name="Higgins S."/>
            <person name="Loffler F."/>
        </authorList>
    </citation>
    <scope>NUCLEOTIDE SEQUENCE</scope>
</reference>
<name>A0A645BX78_9ZZZZ</name>
<dbReference type="EMBL" id="VSSQ01023285">
    <property type="protein sequence ID" value="MPM70116.1"/>
    <property type="molecule type" value="Genomic_DNA"/>
</dbReference>
<organism evidence="1">
    <name type="scientific">bioreactor metagenome</name>
    <dbReference type="NCBI Taxonomy" id="1076179"/>
    <lineage>
        <taxon>unclassified sequences</taxon>
        <taxon>metagenomes</taxon>
        <taxon>ecological metagenomes</taxon>
    </lineage>
</organism>
<proteinExistence type="predicted"/>
<comment type="caution">
    <text evidence="1">The sequence shown here is derived from an EMBL/GenBank/DDBJ whole genome shotgun (WGS) entry which is preliminary data.</text>
</comment>
<sequence>MTQVTPESGALPYVSNRLRPPEDRGSLQLLERVVRLKHQASITQQIELHAPVAVEVPAHGGNGRQPPAVLVVKRDLLVVGILVAMDDTTRELEEQLRMVIERAEHPAVIGVLAELAERVAEQCQARHIALVELFFRRHQPDVFVLLVVGLEIVFLFRFREVVGVGSVADGPPRQGGLLGVRLGASGSCRKRCEQRSSCQGHSCQRVRDHLECFLWDDFCTTARTTAAQVIYDGLTDACSEDRVKNHPVPTASRHRANDRIFQWRR</sequence>
<gene>
    <name evidence="1" type="ORF">SDC9_117068</name>
</gene>
<accession>A0A645BX78</accession>
<evidence type="ECO:0000313" key="1">
    <source>
        <dbReference type="EMBL" id="MPM70116.1"/>
    </source>
</evidence>
<dbReference type="AlphaFoldDB" id="A0A645BX78"/>
<protein>
    <submittedName>
        <fullName evidence="1">Uncharacterized protein</fullName>
    </submittedName>
</protein>